<evidence type="ECO:0000256" key="3">
    <source>
        <dbReference type="ARBA" id="ARBA00019365"/>
    </source>
</evidence>
<dbReference type="InterPro" id="IPR037406">
    <property type="entry name" value="MetR_PBP2"/>
</dbReference>
<dbReference type="Gene3D" id="3.40.190.10">
    <property type="entry name" value="Periplasmic binding protein-like II"/>
    <property type="match status" value="2"/>
</dbReference>
<keyword evidence="9" id="KW-0010">Activator</keyword>
<gene>
    <name evidence="13" type="primary">metR</name>
    <name evidence="13" type="ORF">NTGZN8_100067</name>
</gene>
<dbReference type="Pfam" id="PF00126">
    <property type="entry name" value="HTH_1"/>
    <property type="match status" value="1"/>
</dbReference>
<dbReference type="GO" id="GO:0003700">
    <property type="term" value="F:DNA-binding transcription factor activity"/>
    <property type="evidence" value="ECO:0007669"/>
    <property type="project" value="InterPro"/>
</dbReference>
<evidence type="ECO:0000256" key="1">
    <source>
        <dbReference type="ARBA" id="ARBA00004496"/>
    </source>
</evidence>
<dbReference type="PROSITE" id="PS50931">
    <property type="entry name" value="HTH_LYSR"/>
    <property type="match status" value="1"/>
</dbReference>
<feature type="domain" description="HTH lysR-type" evidence="12">
    <location>
        <begin position="28"/>
        <end position="85"/>
    </location>
</feature>
<dbReference type="GO" id="GO:0009086">
    <property type="term" value="P:methionine biosynthetic process"/>
    <property type="evidence" value="ECO:0007669"/>
    <property type="project" value="UniProtKB-KW"/>
</dbReference>
<comment type="subcellular location">
    <subcellularLocation>
        <location evidence="1">Cytoplasm</location>
    </subcellularLocation>
</comment>
<dbReference type="EMBL" id="CAJNBL010000002">
    <property type="protein sequence ID" value="CAE6688339.1"/>
    <property type="molecule type" value="Genomic_DNA"/>
</dbReference>
<evidence type="ECO:0000259" key="12">
    <source>
        <dbReference type="PROSITE" id="PS50931"/>
    </source>
</evidence>
<dbReference type="FunFam" id="1.10.10.10:FF:000001">
    <property type="entry name" value="LysR family transcriptional regulator"/>
    <property type="match status" value="1"/>
</dbReference>
<evidence type="ECO:0000256" key="6">
    <source>
        <dbReference type="ARBA" id="ARBA00022605"/>
    </source>
</evidence>
<dbReference type="Gene3D" id="1.10.10.10">
    <property type="entry name" value="Winged helix-like DNA-binding domain superfamily/Winged helix DNA-binding domain"/>
    <property type="match status" value="1"/>
</dbReference>
<dbReference type="GO" id="GO:0000976">
    <property type="term" value="F:transcription cis-regulatory region binding"/>
    <property type="evidence" value="ECO:0007669"/>
    <property type="project" value="TreeGrafter"/>
</dbReference>
<evidence type="ECO:0000313" key="13">
    <source>
        <dbReference type="EMBL" id="CAE6688339.1"/>
    </source>
</evidence>
<keyword evidence="7" id="KW-0805">Transcription regulation</keyword>
<dbReference type="PANTHER" id="PTHR30126:SF25">
    <property type="entry name" value="HTH-TYPE TRANSCRIPTIONAL REGULATOR METR"/>
    <property type="match status" value="1"/>
</dbReference>
<keyword evidence="5" id="KW-0678">Repressor</keyword>
<name>A0A916F8R8_9PROT</name>
<dbReference type="InterPro" id="IPR036390">
    <property type="entry name" value="WH_DNA-bd_sf"/>
</dbReference>
<sequence>MVSSANLHYYANSLFKYLSLNLFMISMLELRHLHMLKALVESGNLSRAAQRLHLTQSAISHQVKQIEDHYGVLVFERKTQPLRLTATGQRLHVLAETVLAQVAEAERDIARIVEGQAGRLRVAVECHTCFEWLMPAMDIFREHWSEIELDLVSGFHADPLALLREDRADLVVVSEHRKHGANGVVYHPLFGFEIIGIVSRLHRLAQKEYLTPQDFTDETLVTYPVPEEMLDVIRIFLKPHGVEPKRRTAELTVAILQLVASRRGISAMPSWAVQGYLRTGYVQGLRLGKEGLFGELYAVTHGEAAKTAYMQDFLETVRAVSFNTLPGLIPLSPA</sequence>
<evidence type="ECO:0000256" key="7">
    <source>
        <dbReference type="ARBA" id="ARBA00023015"/>
    </source>
</evidence>
<evidence type="ECO:0000256" key="11">
    <source>
        <dbReference type="ARBA" id="ARBA00023167"/>
    </source>
</evidence>
<keyword evidence="10" id="KW-0804">Transcription</keyword>
<evidence type="ECO:0000256" key="8">
    <source>
        <dbReference type="ARBA" id="ARBA00023125"/>
    </source>
</evidence>
<evidence type="ECO:0000256" key="2">
    <source>
        <dbReference type="ARBA" id="ARBA00009437"/>
    </source>
</evidence>
<accession>A0A916F8R8</accession>
<reference evidence="13" key="1">
    <citation type="submission" date="2021-02" db="EMBL/GenBank/DDBJ databases">
        <authorList>
            <person name="Han P."/>
        </authorList>
    </citation>
    <scope>NUCLEOTIDE SEQUENCE</scope>
    <source>
        <strain evidence="13">Candidatus Nitrotoga sp. ZN8</strain>
    </source>
</reference>
<proteinExistence type="inferred from homology"/>
<keyword evidence="8" id="KW-0238">DNA-binding</keyword>
<dbReference type="PANTHER" id="PTHR30126">
    <property type="entry name" value="HTH-TYPE TRANSCRIPTIONAL REGULATOR"/>
    <property type="match status" value="1"/>
</dbReference>
<dbReference type="InterPro" id="IPR036388">
    <property type="entry name" value="WH-like_DNA-bd_sf"/>
</dbReference>
<dbReference type="GO" id="GO:0005737">
    <property type="term" value="C:cytoplasm"/>
    <property type="evidence" value="ECO:0007669"/>
    <property type="project" value="UniProtKB-SubCell"/>
</dbReference>
<comment type="similarity">
    <text evidence="2">Belongs to the LysR transcriptional regulatory family.</text>
</comment>
<dbReference type="Pfam" id="PF03466">
    <property type="entry name" value="LysR_substrate"/>
    <property type="match status" value="1"/>
</dbReference>
<dbReference type="PRINTS" id="PR00039">
    <property type="entry name" value="HTHLYSR"/>
</dbReference>
<evidence type="ECO:0000256" key="4">
    <source>
        <dbReference type="ARBA" id="ARBA00022490"/>
    </source>
</evidence>
<organism evidence="13 14">
    <name type="scientific">Candidatus Nitrotoga fabula</name>
    <dbReference type="NCBI Taxonomy" id="2182327"/>
    <lineage>
        <taxon>Bacteria</taxon>
        <taxon>Pseudomonadati</taxon>
        <taxon>Pseudomonadota</taxon>
        <taxon>Betaproteobacteria</taxon>
        <taxon>Nitrosomonadales</taxon>
        <taxon>Gallionellaceae</taxon>
        <taxon>Candidatus Nitrotoga</taxon>
    </lineage>
</organism>
<dbReference type="SUPFAM" id="SSF46785">
    <property type="entry name" value="Winged helix' DNA-binding domain"/>
    <property type="match status" value="1"/>
</dbReference>
<evidence type="ECO:0000256" key="10">
    <source>
        <dbReference type="ARBA" id="ARBA00023163"/>
    </source>
</evidence>
<dbReference type="InterPro" id="IPR005119">
    <property type="entry name" value="LysR_subst-bd"/>
</dbReference>
<keyword evidence="6" id="KW-0028">Amino-acid biosynthesis</keyword>
<comment type="caution">
    <text evidence="13">The sequence shown here is derived from an EMBL/GenBank/DDBJ whole genome shotgun (WGS) entry which is preliminary data.</text>
</comment>
<keyword evidence="4" id="KW-0963">Cytoplasm</keyword>
<evidence type="ECO:0000313" key="14">
    <source>
        <dbReference type="Proteomes" id="UP000675882"/>
    </source>
</evidence>
<keyword evidence="11" id="KW-0486">Methionine biosynthesis</keyword>
<dbReference type="Proteomes" id="UP000675882">
    <property type="component" value="Unassembled WGS sequence"/>
</dbReference>
<keyword evidence="14" id="KW-1185">Reference proteome</keyword>
<dbReference type="SUPFAM" id="SSF53850">
    <property type="entry name" value="Periplasmic binding protein-like II"/>
    <property type="match status" value="1"/>
</dbReference>
<dbReference type="InterPro" id="IPR000847">
    <property type="entry name" value="LysR_HTH_N"/>
</dbReference>
<dbReference type="AlphaFoldDB" id="A0A916F8R8"/>
<dbReference type="CDD" id="cd08441">
    <property type="entry name" value="PBP2_MetR"/>
    <property type="match status" value="1"/>
</dbReference>
<protein>
    <recommendedName>
        <fullName evidence="3">HTH-type transcriptional regulator MetR</fullName>
    </recommendedName>
</protein>
<evidence type="ECO:0000256" key="5">
    <source>
        <dbReference type="ARBA" id="ARBA00022491"/>
    </source>
</evidence>
<evidence type="ECO:0000256" key="9">
    <source>
        <dbReference type="ARBA" id="ARBA00023159"/>
    </source>
</evidence>